<gene>
    <name evidence="4" type="ordered locus">ERWE_CDS_03860</name>
</gene>
<dbReference type="InterPro" id="IPR003607">
    <property type="entry name" value="HD/PDEase_dom"/>
</dbReference>
<dbReference type="NCBIfam" id="NF002328">
    <property type="entry name" value="PRK01286.1-3"/>
    <property type="match status" value="1"/>
</dbReference>
<dbReference type="KEGG" id="eru:Erum3740"/>
<dbReference type="Pfam" id="PF01966">
    <property type="entry name" value="HD"/>
    <property type="match status" value="1"/>
</dbReference>
<dbReference type="Proteomes" id="UP000001021">
    <property type="component" value="Chromosome"/>
</dbReference>
<dbReference type="InterPro" id="IPR006261">
    <property type="entry name" value="dGTPase"/>
</dbReference>
<name>A0A0H3LZ71_EHRRW</name>
<dbReference type="SUPFAM" id="SSF109604">
    <property type="entry name" value="HD-domain/PDEase-like"/>
    <property type="match status" value="1"/>
</dbReference>
<dbReference type="PANTHER" id="PTHR11373">
    <property type="entry name" value="DEOXYNUCLEOSIDE TRIPHOSPHATE TRIPHOSPHOHYDROLASE"/>
    <property type="match status" value="1"/>
</dbReference>
<dbReference type="InterPro" id="IPR023023">
    <property type="entry name" value="dNTPase_2"/>
</dbReference>
<sequence length="403" mass="47354">MSNYKLMLDLVKYACDPLETRGRVFPESEDPYRSCYQRDRDRIIYSGAFRKLQYKTQVFINYENDYYRTRLTHSLEVAQIARSLSRRLCVNEDLTEAISLAHDLGHPPFGHAGEEALNEMTQHYLGFDHNVQALRILTFLEKRYLKFDGINLTWESLEGIAKHNGPITGKHCVNPIKRVHKFILDYDRDYKLDLDNFSSAEAQIAAISDDIAYNMHDIDDGIRAKILVVDELLELPLIGRILKKIIDENTNYDISDNKVIHEFLRKTVDTMIEDVVYQVKSNVREYNIYSQSDIRNLGKVFVTFSAEMMQYHASIKNFLRSKLYNYYKVKRVKNKVKRIIKELFKAFYEDPQILPPDWSIKAMNTDLLGKSIVVCDFISGMTDRFAIQEHRRIFDTKYEMQLF</sequence>
<dbReference type="Gene3D" id="1.10.3210.10">
    <property type="entry name" value="Hypothetical protein af1432"/>
    <property type="match status" value="1"/>
</dbReference>
<dbReference type="Pfam" id="PF13286">
    <property type="entry name" value="HD_assoc"/>
    <property type="match status" value="1"/>
</dbReference>
<organism evidence="4 5">
    <name type="scientific">Ehrlichia ruminantium (strain Welgevonden)</name>
    <dbReference type="NCBI Taxonomy" id="254945"/>
    <lineage>
        <taxon>Bacteria</taxon>
        <taxon>Pseudomonadati</taxon>
        <taxon>Pseudomonadota</taxon>
        <taxon>Alphaproteobacteria</taxon>
        <taxon>Rickettsiales</taxon>
        <taxon>Anaplasmataceae</taxon>
        <taxon>Ehrlichia</taxon>
    </lineage>
</organism>
<evidence type="ECO:0000313" key="5">
    <source>
        <dbReference type="Proteomes" id="UP000001021"/>
    </source>
</evidence>
<dbReference type="CDD" id="cd00077">
    <property type="entry name" value="HDc"/>
    <property type="match status" value="1"/>
</dbReference>
<dbReference type="InterPro" id="IPR050135">
    <property type="entry name" value="dGTPase-like"/>
</dbReference>
<reference evidence="4 5" key="1">
    <citation type="journal article" date="2006" name="J. Bacteriol.">
        <title>Comparative genomic analysis of three strains of Ehrlichia ruminantium reveals an active process of genome size plasticity.</title>
        <authorList>
            <person name="Frutos R."/>
            <person name="Viari A."/>
            <person name="Ferraz C."/>
            <person name="Morgat A."/>
            <person name="Eychenie S."/>
            <person name="Kandassami Y."/>
            <person name="Chantal I."/>
            <person name="Bensaid A."/>
            <person name="Coissac E."/>
            <person name="Vachiery N."/>
            <person name="Demaille J."/>
            <person name="Martinez D."/>
        </authorList>
    </citation>
    <scope>NUCLEOTIDE SEQUENCE [LARGE SCALE GENOMIC DNA]</scope>
    <source>
        <strain evidence="4 5">Welgevonden</strain>
    </source>
</reference>
<evidence type="ECO:0000256" key="1">
    <source>
        <dbReference type="ARBA" id="ARBA00022801"/>
    </source>
</evidence>
<evidence type="ECO:0000313" key="4">
    <source>
        <dbReference type="EMBL" id="CAI26880.1"/>
    </source>
</evidence>
<dbReference type="SMART" id="SM00471">
    <property type="entry name" value="HDc"/>
    <property type="match status" value="1"/>
</dbReference>
<feature type="domain" description="HD" evidence="3">
    <location>
        <begin position="70"/>
        <end position="214"/>
    </location>
</feature>
<dbReference type="GO" id="GO:0008832">
    <property type="term" value="F:dGTPase activity"/>
    <property type="evidence" value="ECO:0007669"/>
    <property type="project" value="TreeGrafter"/>
</dbReference>
<dbReference type="KEGG" id="erw:ERWE_CDS_03860"/>
<accession>A0A0H3LZ71</accession>
<dbReference type="InterPro" id="IPR006674">
    <property type="entry name" value="HD_domain"/>
</dbReference>
<dbReference type="AlphaFoldDB" id="A0A0H3LZ71"/>
<dbReference type="NCBIfam" id="TIGR01353">
    <property type="entry name" value="dGTP_triPase"/>
    <property type="match status" value="1"/>
</dbReference>
<proteinExistence type="inferred from homology"/>
<dbReference type="GO" id="GO:0006203">
    <property type="term" value="P:dGTP catabolic process"/>
    <property type="evidence" value="ECO:0007669"/>
    <property type="project" value="TreeGrafter"/>
</dbReference>
<dbReference type="NCBIfam" id="NF002326">
    <property type="entry name" value="PRK01286.1-1"/>
    <property type="match status" value="1"/>
</dbReference>
<dbReference type="EMBL" id="CR925678">
    <property type="protein sequence ID" value="CAI26880.1"/>
    <property type="molecule type" value="Genomic_DNA"/>
</dbReference>
<dbReference type="InterPro" id="IPR026875">
    <property type="entry name" value="PHydrolase_assoc_dom"/>
</dbReference>
<dbReference type="eggNOG" id="COG0232">
    <property type="taxonomic scope" value="Bacteria"/>
</dbReference>
<dbReference type="HAMAP" id="MF_01212">
    <property type="entry name" value="dGTPase_type2"/>
    <property type="match status" value="1"/>
</dbReference>
<keyword evidence="1 2" id="KW-0378">Hydrolase</keyword>
<evidence type="ECO:0000256" key="2">
    <source>
        <dbReference type="HAMAP-Rule" id="MF_01212"/>
    </source>
</evidence>
<comment type="similarity">
    <text evidence="2">Belongs to the dGTPase family. Type 2 subfamily.</text>
</comment>
<keyword evidence="5" id="KW-1185">Reference proteome</keyword>
<dbReference type="PROSITE" id="PS51831">
    <property type="entry name" value="HD"/>
    <property type="match status" value="1"/>
</dbReference>
<evidence type="ECO:0000259" key="3">
    <source>
        <dbReference type="PROSITE" id="PS51831"/>
    </source>
</evidence>
<dbReference type="PANTHER" id="PTHR11373:SF43">
    <property type="entry name" value="DEOXYGUANOSINETRIPHOSPHATE TRIPHOSPHOHYDROLASE-LIKE PROTEIN"/>
    <property type="match status" value="1"/>
</dbReference>
<protein>
    <recommendedName>
        <fullName evidence="2">Deoxyguanosinetriphosphate triphosphohydrolase-like protein</fullName>
    </recommendedName>
</protein>
<dbReference type="HOGENOM" id="CLU_028163_1_0_5"/>